<proteinExistence type="predicted"/>
<dbReference type="Gene3D" id="3.30.70.2800">
    <property type="match status" value="1"/>
</dbReference>
<feature type="compositionally biased region" description="Basic and acidic residues" evidence="1">
    <location>
        <begin position="275"/>
        <end position="284"/>
    </location>
</feature>
<feature type="region of interest" description="Disordered" evidence="1">
    <location>
        <begin position="268"/>
        <end position="301"/>
    </location>
</feature>
<evidence type="ECO:0000313" key="3">
    <source>
        <dbReference type="EMBL" id="KAJ1520469.1"/>
    </source>
</evidence>
<keyword evidence="4" id="KW-1185">Reference proteome</keyword>
<dbReference type="Proteomes" id="UP001075354">
    <property type="component" value="Chromosome 14"/>
</dbReference>
<protein>
    <submittedName>
        <fullName evidence="3">Uncharacterized protein</fullName>
    </submittedName>
</protein>
<evidence type="ECO:0000256" key="1">
    <source>
        <dbReference type="SAM" id="MobiDB-lite"/>
    </source>
</evidence>
<sequence>MIRPVQFFATVCVLASALDVTTAVCCPNEVMKLQTEASNVERLLWASVTSEDLRPSLSAVSRDFRESGCADGRHVGSLDVCSVGPCNFFHCNCDGGCITGRQFDVPTIGEQPLSFYCDKDVPADLDKDVMNLIKHRDCTCSNAVHRDLRHTSGDYTLSVTEVEGPEQNASDPIYCEKGMVYCEVDIRRVKSFGVTTSLSFTLGAGAGLSQKDRDPRRLFRDAHDRVVRDDGHRDGLPLHGTGRRRHLAPHQAQVLQIDCRHCHSAAAEPPQLLRDPARLRAKDQRGRHHSRRQAVRLPEYR</sequence>
<reference evidence="3" key="1">
    <citation type="submission" date="2022-12" db="EMBL/GenBank/DDBJ databases">
        <title>Chromosome-level genome assembly of the bean flower thrips Megalurothrips usitatus.</title>
        <authorList>
            <person name="Ma L."/>
            <person name="Liu Q."/>
            <person name="Li H."/>
            <person name="Cai W."/>
        </authorList>
    </citation>
    <scope>NUCLEOTIDE SEQUENCE</scope>
    <source>
        <strain evidence="3">Cailab_2022a</strain>
    </source>
</reference>
<accession>A0AAV7X9D1</accession>
<dbReference type="EMBL" id="JAPTSV010000014">
    <property type="protein sequence ID" value="KAJ1520469.1"/>
    <property type="molecule type" value="Genomic_DNA"/>
</dbReference>
<name>A0AAV7X9D1_9NEOP</name>
<evidence type="ECO:0000313" key="4">
    <source>
        <dbReference type="Proteomes" id="UP001075354"/>
    </source>
</evidence>
<feature type="chain" id="PRO_5043428931" evidence="2">
    <location>
        <begin position="24"/>
        <end position="301"/>
    </location>
</feature>
<feature type="compositionally biased region" description="Basic residues" evidence="1">
    <location>
        <begin position="285"/>
        <end position="294"/>
    </location>
</feature>
<comment type="caution">
    <text evidence="3">The sequence shown here is derived from an EMBL/GenBank/DDBJ whole genome shotgun (WGS) entry which is preliminary data.</text>
</comment>
<dbReference type="InterPro" id="IPR025061">
    <property type="entry name" value="Diedel"/>
</dbReference>
<keyword evidence="2" id="KW-0732">Signal</keyword>
<organism evidence="3 4">
    <name type="scientific">Megalurothrips usitatus</name>
    <name type="common">bean blossom thrips</name>
    <dbReference type="NCBI Taxonomy" id="439358"/>
    <lineage>
        <taxon>Eukaryota</taxon>
        <taxon>Metazoa</taxon>
        <taxon>Ecdysozoa</taxon>
        <taxon>Arthropoda</taxon>
        <taxon>Hexapoda</taxon>
        <taxon>Insecta</taxon>
        <taxon>Pterygota</taxon>
        <taxon>Neoptera</taxon>
        <taxon>Paraneoptera</taxon>
        <taxon>Thysanoptera</taxon>
        <taxon>Terebrantia</taxon>
        <taxon>Thripoidea</taxon>
        <taxon>Thripidae</taxon>
        <taxon>Megalurothrips</taxon>
    </lineage>
</organism>
<evidence type="ECO:0000256" key="2">
    <source>
        <dbReference type="SAM" id="SignalP"/>
    </source>
</evidence>
<feature type="signal peptide" evidence="2">
    <location>
        <begin position="1"/>
        <end position="23"/>
    </location>
</feature>
<dbReference type="AlphaFoldDB" id="A0AAV7X9D1"/>
<dbReference type="Pfam" id="PF13164">
    <property type="entry name" value="Diedel"/>
    <property type="match status" value="1"/>
</dbReference>
<gene>
    <name evidence="3" type="ORF">ONE63_003596</name>
</gene>